<dbReference type="GO" id="GO:0006811">
    <property type="term" value="P:monoatomic ion transport"/>
    <property type="evidence" value="ECO:0007669"/>
    <property type="project" value="UniProtKB-KW"/>
</dbReference>
<dbReference type="InterPro" id="IPR017927">
    <property type="entry name" value="FAD-bd_FR_type"/>
</dbReference>
<dbReference type="Gene3D" id="2.40.30.10">
    <property type="entry name" value="Translation factors"/>
    <property type="match status" value="1"/>
</dbReference>
<gene>
    <name evidence="14" type="ORF">RHTO0S_02e06656g</name>
</gene>
<feature type="compositionally biased region" description="Polar residues" evidence="11">
    <location>
        <begin position="40"/>
        <end position="50"/>
    </location>
</feature>
<dbReference type="GO" id="GO:0006952">
    <property type="term" value="P:defense response"/>
    <property type="evidence" value="ECO:0007669"/>
    <property type="project" value="TreeGrafter"/>
</dbReference>
<evidence type="ECO:0000259" key="13">
    <source>
        <dbReference type="PROSITE" id="PS51384"/>
    </source>
</evidence>
<dbReference type="GO" id="GO:0043020">
    <property type="term" value="C:NADPH oxidase complex"/>
    <property type="evidence" value="ECO:0007669"/>
    <property type="project" value="TreeGrafter"/>
</dbReference>
<dbReference type="GO" id="GO:0016175">
    <property type="term" value="F:superoxide-generating NAD(P)H oxidase activity"/>
    <property type="evidence" value="ECO:0007669"/>
    <property type="project" value="TreeGrafter"/>
</dbReference>
<evidence type="ECO:0000256" key="8">
    <source>
        <dbReference type="ARBA" id="ARBA00023004"/>
    </source>
</evidence>
<dbReference type="InterPro" id="IPR050369">
    <property type="entry name" value="RBOH/FRE"/>
</dbReference>
<dbReference type="SFLD" id="SFLDS00052">
    <property type="entry name" value="Ferric_Reductase_Domain"/>
    <property type="match status" value="1"/>
</dbReference>
<dbReference type="InterPro" id="IPR013112">
    <property type="entry name" value="FAD-bd_8"/>
</dbReference>
<dbReference type="PRINTS" id="PR00466">
    <property type="entry name" value="GP91PHOX"/>
</dbReference>
<dbReference type="AlphaFoldDB" id="A0A061AN29"/>
<accession>A0A061AN29</accession>
<evidence type="ECO:0000256" key="11">
    <source>
        <dbReference type="SAM" id="MobiDB-lite"/>
    </source>
</evidence>
<evidence type="ECO:0000256" key="3">
    <source>
        <dbReference type="ARBA" id="ARBA00022692"/>
    </source>
</evidence>
<evidence type="ECO:0000256" key="5">
    <source>
        <dbReference type="ARBA" id="ARBA00022982"/>
    </source>
</evidence>
<keyword evidence="7" id="KW-0560">Oxidoreductase</keyword>
<dbReference type="InterPro" id="IPR013121">
    <property type="entry name" value="Fe_red_NAD-bd_6"/>
</dbReference>
<name>A0A061AN29_RHOTO</name>
<dbReference type="SFLD" id="SFLDG01169">
    <property type="entry name" value="NADPH_oxidase_subgroup_(NOX)"/>
    <property type="match status" value="1"/>
</dbReference>
<dbReference type="EMBL" id="LK052937">
    <property type="protein sequence ID" value="CDR36771.1"/>
    <property type="molecule type" value="Genomic_DNA"/>
</dbReference>
<reference evidence="14" key="1">
    <citation type="journal article" date="2014" name="Genome Announc.">
        <title>Draft genome sequence of Rhodosporidium toruloides CECT1137, an oleaginous yeast of biotechnological interest.</title>
        <authorList>
            <person name="Morin N."/>
            <person name="Calcas X."/>
            <person name="Devillers H."/>
            <person name="Durrens P."/>
            <person name="Sherman D.J."/>
            <person name="Nicaud J.-M."/>
            <person name="Neuveglise C."/>
        </authorList>
    </citation>
    <scope>NUCLEOTIDE SEQUENCE</scope>
    <source>
        <strain evidence="14">CECT1137</strain>
    </source>
</reference>
<dbReference type="GO" id="GO:0046872">
    <property type="term" value="F:metal ion binding"/>
    <property type="evidence" value="ECO:0007669"/>
    <property type="project" value="UniProtKB-KW"/>
</dbReference>
<comment type="subcellular location">
    <subcellularLocation>
        <location evidence="1">Membrane</location>
        <topology evidence="1">Multi-pass membrane protein</topology>
    </subcellularLocation>
</comment>
<feature type="transmembrane region" description="Helical" evidence="12">
    <location>
        <begin position="307"/>
        <end position="326"/>
    </location>
</feature>
<keyword evidence="3 12" id="KW-0812">Transmembrane</keyword>
<evidence type="ECO:0000256" key="9">
    <source>
        <dbReference type="ARBA" id="ARBA00023065"/>
    </source>
</evidence>
<sequence length="662" mass="75901">MVSLPAFVQNGRFSLAHRRTPSSAAHLDSLPAHTAATAVPTGSSLDTSYSEADKLGSEPAPHVVVPLTPRSDLESTLSRATSRAIRRPEEVKRQNEGEQDRLQGLMRSATVRRVESRDEKAGEEGDRWLRAKVWLRQDGSSALVLLVWLLLQLGFFAVGVVRYDLNRNFSNARAIFGSTYVIARSAAFVLHIDVVFILLPVCRNLVTLLRRTALNKAIPFDENVEFHKVVAWSIVFWTAVHTIAHLFNSWWLGAKLATTATAALLLALDTNFTTGPFLTGWIMLVLLAVMTFFAVEKRRRPHFQRFYWSHHLFIPFFVLWQFHGMFCMIKPDRPPYCSWTQIGVFWMYWILGGLVYIGERILREIRSRHRTYLSKVVVHPSNVIELRIKKEKTPRVRPGQYIMICCPSVSYWQWHPFTLTSAPEEDFLWVHIRVVGDWTRQLAVILGCEQDEELLSEEWTREKLLSPSVIRPLPRVMVDGPFGTATEDVLKYEVTVLVGAGIGVTPFAAILKHIWYRLNDPDRDPLDQKLRKVYFFWICRDAESFEWFRDLLLSLEEQDLEGRIEIHTYLTATIKAHDMLNIFANDVGSDRDAITQLRAPTHYGRPNWDRIFASIAAEHPVSEVGVFFCGPKPLSTILHKMCIKHTTGEAGKTRFTFSKERF</sequence>
<dbReference type="Pfam" id="PF08022">
    <property type="entry name" value="FAD_binding_8"/>
    <property type="match status" value="1"/>
</dbReference>
<keyword evidence="9" id="KW-0813">Transport</keyword>
<keyword evidence="10 12" id="KW-0472">Membrane</keyword>
<feature type="transmembrane region" description="Helical" evidence="12">
    <location>
        <begin position="181"/>
        <end position="201"/>
    </location>
</feature>
<dbReference type="Pfam" id="PF01794">
    <property type="entry name" value="Ferric_reduct"/>
    <property type="match status" value="1"/>
</dbReference>
<feature type="transmembrane region" description="Helical" evidence="12">
    <location>
        <begin position="272"/>
        <end position="295"/>
    </location>
</feature>
<evidence type="ECO:0000256" key="2">
    <source>
        <dbReference type="ARBA" id="ARBA00022617"/>
    </source>
</evidence>
<dbReference type="SUPFAM" id="SSF63380">
    <property type="entry name" value="Riboflavin synthase domain-like"/>
    <property type="match status" value="1"/>
</dbReference>
<evidence type="ECO:0000313" key="14">
    <source>
        <dbReference type="EMBL" id="CDR36771.1"/>
    </source>
</evidence>
<keyword evidence="9" id="KW-0406">Ion transport</keyword>
<evidence type="ECO:0000256" key="1">
    <source>
        <dbReference type="ARBA" id="ARBA00004141"/>
    </source>
</evidence>
<keyword evidence="5" id="KW-0249">Electron transport</keyword>
<evidence type="ECO:0000256" key="10">
    <source>
        <dbReference type="ARBA" id="ARBA00023136"/>
    </source>
</evidence>
<keyword evidence="2" id="KW-0349">Heme</keyword>
<feature type="domain" description="FAD-binding FR-type" evidence="13">
    <location>
        <begin position="360"/>
        <end position="488"/>
    </location>
</feature>
<dbReference type="InterPro" id="IPR000778">
    <property type="entry name" value="Cyt_b245_heavy_chain"/>
</dbReference>
<organism evidence="14">
    <name type="scientific">Rhodotorula toruloides</name>
    <name type="common">Yeast</name>
    <name type="synonym">Rhodosporidium toruloides</name>
    <dbReference type="NCBI Taxonomy" id="5286"/>
    <lineage>
        <taxon>Eukaryota</taxon>
        <taxon>Fungi</taxon>
        <taxon>Dikarya</taxon>
        <taxon>Basidiomycota</taxon>
        <taxon>Pucciniomycotina</taxon>
        <taxon>Microbotryomycetes</taxon>
        <taxon>Sporidiobolales</taxon>
        <taxon>Sporidiobolaceae</taxon>
        <taxon>Rhodotorula</taxon>
    </lineage>
</organism>
<evidence type="ECO:0000256" key="7">
    <source>
        <dbReference type="ARBA" id="ARBA00023002"/>
    </source>
</evidence>
<dbReference type="SUPFAM" id="SSF52343">
    <property type="entry name" value="Ferredoxin reductase-like, C-terminal NADP-linked domain"/>
    <property type="match status" value="1"/>
</dbReference>
<keyword evidence="8" id="KW-0408">Iron</keyword>
<keyword evidence="4" id="KW-0479">Metal-binding</keyword>
<feature type="region of interest" description="Disordered" evidence="11">
    <location>
        <begin position="38"/>
        <end position="99"/>
    </location>
</feature>
<evidence type="ECO:0000256" key="12">
    <source>
        <dbReference type="SAM" id="Phobius"/>
    </source>
</evidence>
<dbReference type="Pfam" id="PF08030">
    <property type="entry name" value="NAD_binding_6"/>
    <property type="match status" value="1"/>
</dbReference>
<dbReference type="GO" id="GO:0042554">
    <property type="term" value="P:superoxide anion generation"/>
    <property type="evidence" value="ECO:0007669"/>
    <property type="project" value="TreeGrafter"/>
</dbReference>
<dbReference type="PANTHER" id="PTHR11972:SF153">
    <property type="entry name" value="SUPEROXIDE-GENERATING NADPH OXIDASE HEAVY CHAIN SUBUNIT A"/>
    <property type="match status" value="1"/>
</dbReference>
<proteinExistence type="predicted"/>
<evidence type="ECO:0000256" key="4">
    <source>
        <dbReference type="ARBA" id="ARBA00022723"/>
    </source>
</evidence>
<dbReference type="PANTHER" id="PTHR11972">
    <property type="entry name" value="NADPH OXIDASE"/>
    <property type="match status" value="1"/>
</dbReference>
<dbReference type="CDD" id="cd06186">
    <property type="entry name" value="NOX_Duox_like_FAD_NADP"/>
    <property type="match status" value="1"/>
</dbReference>
<feature type="transmembrane region" description="Helical" evidence="12">
    <location>
        <begin position="229"/>
        <end position="252"/>
    </location>
</feature>
<protein>
    <submittedName>
        <fullName evidence="14">RHTO0S02e06656g1_1</fullName>
    </submittedName>
</protein>
<feature type="transmembrane region" description="Helical" evidence="12">
    <location>
        <begin position="338"/>
        <end position="358"/>
    </location>
</feature>
<dbReference type="PROSITE" id="PS51384">
    <property type="entry name" value="FAD_FR"/>
    <property type="match status" value="1"/>
</dbReference>
<evidence type="ECO:0000256" key="6">
    <source>
        <dbReference type="ARBA" id="ARBA00022989"/>
    </source>
</evidence>
<dbReference type="SFLD" id="SFLDG01168">
    <property type="entry name" value="Ferric_reductase_subgroup_(FRE"/>
    <property type="match status" value="1"/>
</dbReference>
<feature type="transmembrane region" description="Helical" evidence="12">
    <location>
        <begin position="142"/>
        <end position="161"/>
    </location>
</feature>
<dbReference type="Gene3D" id="3.40.50.80">
    <property type="entry name" value="Nucleotide-binding domain of ferredoxin-NADP reductase (FNR) module"/>
    <property type="match status" value="1"/>
</dbReference>
<dbReference type="InterPro" id="IPR013130">
    <property type="entry name" value="Fe3_Rdtase_TM_dom"/>
</dbReference>
<dbReference type="InterPro" id="IPR017938">
    <property type="entry name" value="Riboflavin_synthase-like_b-brl"/>
</dbReference>
<dbReference type="OrthoDB" id="167398at2759"/>
<dbReference type="InterPro" id="IPR039261">
    <property type="entry name" value="FNR_nucleotide-bd"/>
</dbReference>
<keyword evidence="6 12" id="KW-1133">Transmembrane helix</keyword>
<feature type="compositionally biased region" description="Basic and acidic residues" evidence="11">
    <location>
        <begin position="86"/>
        <end position="99"/>
    </location>
</feature>
<dbReference type="FunFam" id="3.40.50.80:FF:000004">
    <property type="entry name" value="NADPH oxidase isoform 2"/>
    <property type="match status" value="1"/>
</dbReference>